<accession>A0A9Q0RT78</accession>
<comment type="caution">
    <text evidence="2">The sequence shown here is derived from an EMBL/GenBank/DDBJ whole genome shotgun (WGS) entry which is preliminary data.</text>
</comment>
<feature type="region of interest" description="Disordered" evidence="1">
    <location>
        <begin position="1"/>
        <end position="33"/>
    </location>
</feature>
<name>A0A9Q0RT78_BLOTA</name>
<feature type="compositionally biased region" description="Polar residues" evidence="1">
    <location>
        <begin position="230"/>
        <end position="239"/>
    </location>
</feature>
<feature type="compositionally biased region" description="Basic and acidic residues" evidence="1">
    <location>
        <begin position="15"/>
        <end position="32"/>
    </location>
</feature>
<evidence type="ECO:0000256" key="1">
    <source>
        <dbReference type="SAM" id="MobiDB-lite"/>
    </source>
</evidence>
<feature type="region of interest" description="Disordered" evidence="1">
    <location>
        <begin position="220"/>
        <end position="239"/>
    </location>
</feature>
<evidence type="ECO:0000313" key="2">
    <source>
        <dbReference type="EMBL" id="KAJ6225445.1"/>
    </source>
</evidence>
<proteinExistence type="predicted"/>
<organism evidence="2 3">
    <name type="scientific">Blomia tropicalis</name>
    <name type="common">Mite</name>
    <dbReference type="NCBI Taxonomy" id="40697"/>
    <lineage>
        <taxon>Eukaryota</taxon>
        <taxon>Metazoa</taxon>
        <taxon>Ecdysozoa</taxon>
        <taxon>Arthropoda</taxon>
        <taxon>Chelicerata</taxon>
        <taxon>Arachnida</taxon>
        <taxon>Acari</taxon>
        <taxon>Acariformes</taxon>
        <taxon>Sarcoptiformes</taxon>
        <taxon>Astigmata</taxon>
        <taxon>Glycyphagoidea</taxon>
        <taxon>Echimyopodidae</taxon>
        <taxon>Blomia</taxon>
    </lineage>
</organism>
<reference evidence="2" key="1">
    <citation type="submission" date="2022-12" db="EMBL/GenBank/DDBJ databases">
        <title>Genome assemblies of Blomia tropicalis.</title>
        <authorList>
            <person name="Cui Y."/>
        </authorList>
    </citation>
    <scope>NUCLEOTIDE SEQUENCE</scope>
    <source>
        <tissue evidence="2">Adult mites</tissue>
    </source>
</reference>
<feature type="compositionally biased region" description="Polar residues" evidence="1">
    <location>
        <begin position="1"/>
        <end position="14"/>
    </location>
</feature>
<protein>
    <submittedName>
        <fullName evidence="2">Uncharacterized protein</fullName>
    </submittedName>
</protein>
<evidence type="ECO:0000313" key="3">
    <source>
        <dbReference type="Proteomes" id="UP001142055"/>
    </source>
</evidence>
<sequence>MGKGKSTNLTGNKNNSKEKDPNKTKPKAKVEWWKIPQNPEPLITMIDILNQHRNDVRDAPPVTPQLDYEKVNLKQTESNPQIGPCENDKVSCSKGCSAQTCGKQKCEDVIDKSYTEVVKTRDAIIQITMHSTNGNNDYEISHFPDGKQMGPCCSNEKDQWPIPLKRSTPSEIEIAKLIDEHQRETAARKKEREDKRAAKRLQCSVSSETIEETCETQLKAATAKAKTDTPNNNQQPVEK</sequence>
<dbReference type="AlphaFoldDB" id="A0A9Q0RT78"/>
<gene>
    <name evidence="2" type="ORF">RDWZM_003990</name>
</gene>
<dbReference type="EMBL" id="JAPWDV010000001">
    <property type="protein sequence ID" value="KAJ6225445.1"/>
    <property type="molecule type" value="Genomic_DNA"/>
</dbReference>
<keyword evidence="3" id="KW-1185">Reference proteome</keyword>
<dbReference type="Proteomes" id="UP001142055">
    <property type="component" value="Chromosome 1"/>
</dbReference>